<evidence type="ECO:0000256" key="5">
    <source>
        <dbReference type="ARBA" id="ARBA00022723"/>
    </source>
</evidence>
<dbReference type="PANTHER" id="PTHR10642:SF26">
    <property type="entry name" value="RIBONUCLEASE H1"/>
    <property type="match status" value="1"/>
</dbReference>
<dbReference type="GO" id="GO:0003676">
    <property type="term" value="F:nucleic acid binding"/>
    <property type="evidence" value="ECO:0007669"/>
    <property type="project" value="InterPro"/>
</dbReference>
<keyword evidence="7" id="KW-0378">Hydrolase</keyword>
<comment type="similarity">
    <text evidence="2">Belongs to the RNase H family.</text>
</comment>
<dbReference type="InterPro" id="IPR050092">
    <property type="entry name" value="RNase_H"/>
</dbReference>
<evidence type="ECO:0000256" key="3">
    <source>
        <dbReference type="ARBA" id="ARBA00012180"/>
    </source>
</evidence>
<dbReference type="InterPro" id="IPR012337">
    <property type="entry name" value="RNaseH-like_sf"/>
</dbReference>
<accession>A0A9P9DLX4</accession>
<proteinExistence type="inferred from homology"/>
<dbReference type="GO" id="GO:0046872">
    <property type="term" value="F:metal ion binding"/>
    <property type="evidence" value="ECO:0007669"/>
    <property type="project" value="UniProtKB-KW"/>
</dbReference>
<keyword evidence="10" id="KW-1185">Reference proteome</keyword>
<dbReference type="PANTHER" id="PTHR10642">
    <property type="entry name" value="RIBONUCLEASE H1"/>
    <property type="match status" value="1"/>
</dbReference>
<keyword evidence="6" id="KW-0255">Endonuclease</keyword>
<keyword evidence="4" id="KW-0540">Nuclease</keyword>
<dbReference type="SUPFAM" id="SSF53098">
    <property type="entry name" value="Ribonuclease H-like"/>
    <property type="match status" value="1"/>
</dbReference>
<comment type="catalytic activity">
    <reaction evidence="1">
        <text>Endonucleolytic cleavage to 5'-phosphomonoester.</text>
        <dbReference type="EC" id="3.1.26.4"/>
    </reaction>
</comment>
<comment type="caution">
    <text evidence="9">The sequence shown here is derived from an EMBL/GenBank/DDBJ whole genome shotgun (WGS) entry which is preliminary data.</text>
</comment>
<evidence type="ECO:0000259" key="8">
    <source>
        <dbReference type="PROSITE" id="PS50879"/>
    </source>
</evidence>
<dbReference type="InterPro" id="IPR036397">
    <property type="entry name" value="RNaseH_sf"/>
</dbReference>
<dbReference type="Pfam" id="PF00075">
    <property type="entry name" value="RNase_H"/>
    <property type="match status" value="1"/>
</dbReference>
<evidence type="ECO:0000256" key="4">
    <source>
        <dbReference type="ARBA" id="ARBA00022722"/>
    </source>
</evidence>
<evidence type="ECO:0000313" key="9">
    <source>
        <dbReference type="EMBL" id="KAH7121372.1"/>
    </source>
</evidence>
<evidence type="ECO:0000256" key="6">
    <source>
        <dbReference type="ARBA" id="ARBA00022759"/>
    </source>
</evidence>
<evidence type="ECO:0000256" key="2">
    <source>
        <dbReference type="ARBA" id="ARBA00005300"/>
    </source>
</evidence>
<dbReference type="AlphaFoldDB" id="A0A9P9DLX4"/>
<dbReference type="GO" id="GO:0043137">
    <property type="term" value="P:DNA replication, removal of RNA primer"/>
    <property type="evidence" value="ECO:0007669"/>
    <property type="project" value="TreeGrafter"/>
</dbReference>
<evidence type="ECO:0000313" key="10">
    <source>
        <dbReference type="Proteomes" id="UP000738349"/>
    </source>
</evidence>
<gene>
    <name evidence="9" type="ORF">EDB81DRAFT_813866</name>
</gene>
<organism evidence="9 10">
    <name type="scientific">Dactylonectria macrodidyma</name>
    <dbReference type="NCBI Taxonomy" id="307937"/>
    <lineage>
        <taxon>Eukaryota</taxon>
        <taxon>Fungi</taxon>
        <taxon>Dikarya</taxon>
        <taxon>Ascomycota</taxon>
        <taxon>Pezizomycotina</taxon>
        <taxon>Sordariomycetes</taxon>
        <taxon>Hypocreomycetidae</taxon>
        <taxon>Hypocreales</taxon>
        <taxon>Nectriaceae</taxon>
        <taxon>Dactylonectria</taxon>
    </lineage>
</organism>
<dbReference type="Proteomes" id="UP000738349">
    <property type="component" value="Unassembled WGS sequence"/>
</dbReference>
<feature type="domain" description="RNase H type-1" evidence="8">
    <location>
        <begin position="316"/>
        <end position="479"/>
    </location>
</feature>
<evidence type="ECO:0000256" key="7">
    <source>
        <dbReference type="ARBA" id="ARBA00022801"/>
    </source>
</evidence>
<dbReference type="PROSITE" id="PS50879">
    <property type="entry name" value="RNASE_H_1"/>
    <property type="match status" value="1"/>
</dbReference>
<protein>
    <recommendedName>
        <fullName evidence="3">ribonuclease H</fullName>
        <ecNumber evidence="3">3.1.26.4</ecNumber>
    </recommendedName>
</protein>
<dbReference type="Gene3D" id="3.30.420.10">
    <property type="entry name" value="Ribonuclease H-like superfamily/Ribonuclease H"/>
    <property type="match status" value="1"/>
</dbReference>
<dbReference type="OrthoDB" id="245563at2759"/>
<name>A0A9P9DLX4_9HYPO</name>
<dbReference type="GO" id="GO:0004523">
    <property type="term" value="F:RNA-DNA hybrid ribonuclease activity"/>
    <property type="evidence" value="ECO:0007669"/>
    <property type="project" value="UniProtKB-EC"/>
</dbReference>
<sequence length="702" mass="77323">MEDHLMRARFATANAYAKENTASSLENALAGFKDMLRLDRRDKLGARDIIPHLLLQLGREQECYDFLKWWATVDDEDHYNGRYDWDNATLPYLDIRGANVFEPINMFCSGDPSLSHLVALTLLKLRLYLDFTTYRESEYGLGFEEPDPLLDRPVGKLVRAKMRTMNMSDVSTTVETLKNQYRRLCGVVHDANSHFWDALISGETCSPPPFYGPGSKEEANMVLNQCRRAWEESEDAVDMAGADTCKFVRVYTGPTAAAGVGSGLSGGTQRLQKRRGTGNAFPLKFKPPLPTSLPADLFPPTPMGRDQTLRFVSRNDRRKALAYVDGACLNNGQLDPQAGWAVVCGTPGNDEQSNLGVVSGRLEDKGPFGGDSVATSNRAELRAAIAALRFCDWKDEGFDGIVIATDSSYVVDGATGWVKGWTRNGWTTRTGVDVKNKDLWELLLGEVERWKDQGLRVDLWKIPRELNGDADAAAKQAAHEGAAKAEFEDVVLRNSETTAAEAERDGRILMLCIENESLVDACCASLISQLTSKAKMERVTTAESAIAKLSQEPSPSIILDVDGALTRHKKVWECVIDHLRDGATVVLAGCFSSMVNTSEFNRLFGRLGLPWQSGSYYRTTVKLRRGAVSDDLANRLPTAYSQKALYAAHVERSDTWYTETETSGEAAVAFAKVGLGRLGYIGDVNGEEGSEKVVLAMCGLLD</sequence>
<evidence type="ECO:0000256" key="1">
    <source>
        <dbReference type="ARBA" id="ARBA00000077"/>
    </source>
</evidence>
<dbReference type="InterPro" id="IPR002156">
    <property type="entry name" value="RNaseH_domain"/>
</dbReference>
<dbReference type="EMBL" id="JAGMUV010000024">
    <property type="protein sequence ID" value="KAH7121372.1"/>
    <property type="molecule type" value="Genomic_DNA"/>
</dbReference>
<dbReference type="CDD" id="cd13934">
    <property type="entry name" value="RNase_H_Dikarya_like"/>
    <property type="match status" value="1"/>
</dbReference>
<reference evidence="9" key="1">
    <citation type="journal article" date="2021" name="Nat. Commun.">
        <title>Genetic determinants of endophytism in the Arabidopsis root mycobiome.</title>
        <authorList>
            <person name="Mesny F."/>
            <person name="Miyauchi S."/>
            <person name="Thiergart T."/>
            <person name="Pickel B."/>
            <person name="Atanasova L."/>
            <person name="Karlsson M."/>
            <person name="Huettel B."/>
            <person name="Barry K.W."/>
            <person name="Haridas S."/>
            <person name="Chen C."/>
            <person name="Bauer D."/>
            <person name="Andreopoulos W."/>
            <person name="Pangilinan J."/>
            <person name="LaButti K."/>
            <person name="Riley R."/>
            <person name="Lipzen A."/>
            <person name="Clum A."/>
            <person name="Drula E."/>
            <person name="Henrissat B."/>
            <person name="Kohler A."/>
            <person name="Grigoriev I.V."/>
            <person name="Martin F.M."/>
            <person name="Hacquard S."/>
        </authorList>
    </citation>
    <scope>NUCLEOTIDE SEQUENCE</scope>
    <source>
        <strain evidence="9">MPI-CAGE-AT-0147</strain>
    </source>
</reference>
<keyword evidence="5" id="KW-0479">Metal-binding</keyword>
<dbReference type="EC" id="3.1.26.4" evidence="3"/>